<dbReference type="AlphaFoldDB" id="A0A5J4TDS7"/>
<accession>A0A5J4TDS7</accession>
<comment type="caution">
    <text evidence="1">The sequence shown here is derived from an EMBL/GenBank/DDBJ whole genome shotgun (WGS) entry which is preliminary data.</text>
</comment>
<organism evidence="1 2">
    <name type="scientific">Streblomastix strix</name>
    <dbReference type="NCBI Taxonomy" id="222440"/>
    <lineage>
        <taxon>Eukaryota</taxon>
        <taxon>Metamonada</taxon>
        <taxon>Preaxostyla</taxon>
        <taxon>Oxymonadida</taxon>
        <taxon>Streblomastigidae</taxon>
        <taxon>Streblomastix</taxon>
    </lineage>
</organism>
<proteinExistence type="predicted"/>
<sequence>IAETKIAQAPTQQFADFKAFAAAGPSFVLLCDEIIDKKGALIFEARQICEKQVRLAFEGKLELDITKIINSQSKHPFKTKIHFKMFLVN</sequence>
<name>A0A5J4TDS7_9EUKA</name>
<dbReference type="Proteomes" id="UP000324800">
    <property type="component" value="Unassembled WGS sequence"/>
</dbReference>
<evidence type="ECO:0000313" key="1">
    <source>
        <dbReference type="EMBL" id="KAA6356626.1"/>
    </source>
</evidence>
<evidence type="ECO:0000313" key="2">
    <source>
        <dbReference type="Proteomes" id="UP000324800"/>
    </source>
</evidence>
<protein>
    <submittedName>
        <fullName evidence="1">Uncharacterized protein</fullName>
    </submittedName>
</protein>
<feature type="non-terminal residue" evidence="1">
    <location>
        <position position="1"/>
    </location>
</feature>
<gene>
    <name evidence="1" type="ORF">EZS28_047847</name>
</gene>
<reference evidence="1 2" key="1">
    <citation type="submission" date="2019-03" db="EMBL/GenBank/DDBJ databases">
        <title>Single cell metagenomics reveals metabolic interactions within the superorganism composed of flagellate Streblomastix strix and complex community of Bacteroidetes bacteria on its surface.</title>
        <authorList>
            <person name="Treitli S.C."/>
            <person name="Kolisko M."/>
            <person name="Husnik F."/>
            <person name="Keeling P."/>
            <person name="Hampl V."/>
        </authorList>
    </citation>
    <scope>NUCLEOTIDE SEQUENCE [LARGE SCALE GENOMIC DNA]</scope>
    <source>
        <strain evidence="1">ST1C</strain>
    </source>
</reference>
<dbReference type="EMBL" id="SNRW01032668">
    <property type="protein sequence ID" value="KAA6356626.1"/>
    <property type="molecule type" value="Genomic_DNA"/>
</dbReference>